<dbReference type="InterPro" id="IPR011541">
    <property type="entry name" value="Ni/Co_transpt_high_affinity"/>
</dbReference>
<keyword evidence="11 13" id="KW-0472">Membrane</keyword>
<name>A0ABM6QEB8_9PROT</name>
<evidence type="ECO:0000256" key="4">
    <source>
        <dbReference type="ARBA" id="ARBA00022448"/>
    </source>
</evidence>
<feature type="chain" id="PRO_5046019090" description="Nickel/cobalt efflux system" evidence="15">
    <location>
        <begin position="21"/>
        <end position="353"/>
    </location>
</feature>
<evidence type="ECO:0000256" key="11">
    <source>
        <dbReference type="ARBA" id="ARBA00023136"/>
    </source>
</evidence>
<comment type="subcellular location">
    <subcellularLocation>
        <location evidence="2 13">Cell membrane</location>
        <topology evidence="2 13">Multi-pass membrane protein</topology>
    </subcellularLocation>
</comment>
<evidence type="ECO:0000256" key="10">
    <source>
        <dbReference type="ARBA" id="ARBA00023112"/>
    </source>
</evidence>
<comment type="function">
    <text evidence="1">Efflux system for nickel and cobalt.</text>
</comment>
<dbReference type="Pfam" id="PF03824">
    <property type="entry name" value="NicO"/>
    <property type="match status" value="1"/>
</dbReference>
<evidence type="ECO:0000256" key="6">
    <source>
        <dbReference type="ARBA" id="ARBA00022596"/>
    </source>
</evidence>
<dbReference type="InterPro" id="IPR051224">
    <property type="entry name" value="NiCoT_RcnA"/>
</dbReference>
<accession>A0ABM6QEB8</accession>
<feature type="transmembrane region" description="Helical" evidence="13">
    <location>
        <begin position="249"/>
        <end position="270"/>
    </location>
</feature>
<comment type="similarity">
    <text evidence="13">Belongs to the NiCoT transporter (TC 2.A.52) family.</text>
</comment>
<evidence type="ECO:0000256" key="13">
    <source>
        <dbReference type="RuleBase" id="RU362101"/>
    </source>
</evidence>
<organism evidence="16 17">
    <name type="scientific">Thalassospira marina</name>
    <dbReference type="NCBI Taxonomy" id="2048283"/>
    <lineage>
        <taxon>Bacteria</taxon>
        <taxon>Pseudomonadati</taxon>
        <taxon>Pseudomonadota</taxon>
        <taxon>Alphaproteobacteria</taxon>
        <taxon>Rhodospirillales</taxon>
        <taxon>Thalassospiraceae</taxon>
        <taxon>Thalassospira</taxon>
    </lineage>
</organism>
<feature type="signal peptide" evidence="15">
    <location>
        <begin position="1"/>
        <end position="20"/>
    </location>
</feature>
<keyword evidence="7 13" id="KW-0812">Transmembrane</keyword>
<protein>
    <recommendedName>
        <fullName evidence="13">Nickel/cobalt efflux system</fullName>
    </recommendedName>
</protein>
<keyword evidence="4 13" id="KW-0813">Transport</keyword>
<evidence type="ECO:0000256" key="3">
    <source>
        <dbReference type="ARBA" id="ARBA00022426"/>
    </source>
</evidence>
<evidence type="ECO:0000256" key="9">
    <source>
        <dbReference type="ARBA" id="ARBA00023065"/>
    </source>
</evidence>
<evidence type="ECO:0000256" key="12">
    <source>
        <dbReference type="ARBA" id="ARBA00023285"/>
    </source>
</evidence>
<feature type="transmembrane region" description="Helical" evidence="13">
    <location>
        <begin position="122"/>
        <end position="147"/>
    </location>
</feature>
<evidence type="ECO:0000313" key="16">
    <source>
        <dbReference type="EMBL" id="AUG54951.1"/>
    </source>
</evidence>
<feature type="compositionally biased region" description="Basic residues" evidence="14">
    <location>
        <begin position="198"/>
        <end position="207"/>
    </location>
</feature>
<evidence type="ECO:0000256" key="15">
    <source>
        <dbReference type="SAM" id="SignalP"/>
    </source>
</evidence>
<dbReference type="Proteomes" id="UP000233458">
    <property type="component" value="Chromosome"/>
</dbReference>
<feature type="compositionally biased region" description="Basic and acidic residues" evidence="14">
    <location>
        <begin position="208"/>
        <end position="239"/>
    </location>
</feature>
<keyword evidence="9" id="KW-0406">Ion transport</keyword>
<dbReference type="PANTHER" id="PTHR40659:SF1">
    <property type="entry name" value="NICKEL_COBALT EFFLUX SYSTEM RCNA"/>
    <property type="match status" value="1"/>
</dbReference>
<proteinExistence type="inferred from homology"/>
<keyword evidence="6" id="KW-0533">Nickel</keyword>
<dbReference type="EMBL" id="CP024199">
    <property type="protein sequence ID" value="AUG54951.1"/>
    <property type="molecule type" value="Genomic_DNA"/>
</dbReference>
<feature type="transmembrane region" description="Helical" evidence="13">
    <location>
        <begin position="79"/>
        <end position="101"/>
    </location>
</feature>
<keyword evidence="15" id="KW-0732">Signal</keyword>
<feature type="transmembrane region" description="Helical" evidence="13">
    <location>
        <begin position="326"/>
        <end position="346"/>
    </location>
</feature>
<keyword evidence="10" id="KW-0921">Nickel transport</keyword>
<dbReference type="PANTHER" id="PTHR40659">
    <property type="entry name" value="NICKEL/COBALT EFFLUX SYSTEM RCNA"/>
    <property type="match status" value="1"/>
</dbReference>
<keyword evidence="17" id="KW-1185">Reference proteome</keyword>
<evidence type="ECO:0000256" key="1">
    <source>
        <dbReference type="ARBA" id="ARBA00002510"/>
    </source>
</evidence>
<evidence type="ECO:0000256" key="8">
    <source>
        <dbReference type="ARBA" id="ARBA00022989"/>
    </source>
</evidence>
<reference evidence="16 17" key="1">
    <citation type="submission" date="2017-10" db="EMBL/GenBank/DDBJ databases">
        <title>Biodiversity and function of Thalassospira species in the particle-attached aromatic-hydrocarbon-degrading consortia from the surface seawater of the China South Sea.</title>
        <authorList>
            <person name="Dong C."/>
            <person name="Liu R."/>
            <person name="Shao Z."/>
        </authorList>
    </citation>
    <scope>NUCLEOTIDE SEQUENCE [LARGE SCALE GENOMIC DNA]</scope>
    <source>
        <strain evidence="16 17">CSC3H3</strain>
    </source>
</reference>
<keyword evidence="12" id="KW-0170">Cobalt</keyword>
<evidence type="ECO:0000256" key="7">
    <source>
        <dbReference type="ARBA" id="ARBA00022692"/>
    </source>
</evidence>
<feature type="transmembrane region" description="Helical" evidence="13">
    <location>
        <begin position="159"/>
        <end position="178"/>
    </location>
</feature>
<feature type="transmembrane region" description="Helical" evidence="13">
    <location>
        <begin position="276"/>
        <end position="305"/>
    </location>
</feature>
<evidence type="ECO:0000313" key="17">
    <source>
        <dbReference type="Proteomes" id="UP000233458"/>
    </source>
</evidence>
<evidence type="ECO:0000256" key="2">
    <source>
        <dbReference type="ARBA" id="ARBA00004651"/>
    </source>
</evidence>
<gene>
    <name evidence="16" type="ORF">CSC3H3_05675</name>
</gene>
<evidence type="ECO:0000256" key="14">
    <source>
        <dbReference type="SAM" id="MobiDB-lite"/>
    </source>
</evidence>
<evidence type="ECO:0000256" key="5">
    <source>
        <dbReference type="ARBA" id="ARBA00022475"/>
    </source>
</evidence>
<keyword evidence="5" id="KW-1003">Cell membrane</keyword>
<feature type="region of interest" description="Disordered" evidence="14">
    <location>
        <begin position="198"/>
        <end position="240"/>
    </location>
</feature>
<sequence>MLTVMFAMLFTLASPQGAHAQTAELLGRRSAPSDSAATEPAYKMPDWLANIVGGAMKVQIQLNREMTATLREAKQGNSWWPALSIIALSFAYGVFHAAGPGHGKMVTSTYFLSRDAGWKQGVAMGALIAATQAVSAIALVGILGLVFDLGPAEITRNGLLLELASYALIVVMGGYMCLRIAQGRDDCCDHGPIGHTHDHNHHHNHSHDHHEHDGHSHDGHDHAGHLAEAHSHDHEHVEPKAAQTGRYNAITSAIIVGLRPCTGSILMLLFTLANGLFLVGIVAAFAMAFGVALTVSAIGLAAIGIRFGSQKLFSLPPVWSDWIRRIVGFGGAALITLFGVILFLSASHQMGWI</sequence>
<keyword evidence="3" id="KW-0171">Cobalt transport</keyword>
<keyword evidence="8 13" id="KW-1133">Transmembrane helix</keyword>